<sequence length="797" mass="93983">MSEGSAEASISYESTGDKNSWKLAPWIEVRRNQLKELMKSTEEKKEEIAAATFFQFFDEDFEYCQKEELERGESSGEKKNFYKLFLKMFRSMPVKNKYGGKSLSHWFLKHFIGWVEEKEIERNLRIDYMSEEITELALYRASKDLQFSNNLHRIFDITPAEQKERVLKLIRENISVQNYKKAADIAVNNGVVDKFSFKELVLPLILCDRVQVAWQLLAVSKTFQKEYIQFLDQFVAQPDEFVDSYFEPYKDQLKTTLDRYKGKNLIQLIQRFFTGPARQFKFDLEEAIDAPRFDLFGKQKALRYYIGQRWVENTMKDAAYCQHVKSIFQNKNYQLLHFFLNDLWDRKKKEFRIDAISWMIHYDISQFEYCVPHEMQKFFRNPHPNLIEHAYQLIELRNEQDVPNQNEQLYVYEKEKKFPIKWVKTENEFDEFCSILKAIDNVPGNSDTVFIGYDSEMKNVHFMAKDSMPVALIQLFLHDTAYLIDCVELDKIGMNADRWTDLMHIIFDSMCIKLVGFDIRNDMEVLFGSSVLNSTFKVEDIKNELCLKNLIEKLTELDNEILKIGTKTCKLNTVVQSLLGLEMDKSEQCSNWEYRPLRKDQIVYAAMDAVIVIELFQKVHELAKEKGIGMEQLIQYSSPNAPRKEKLKRDNRKLDKISWEELYEVLHTHRNTEKPLKRPSELKLIMDLMLFGLGKNLRRFGVDTIHPKGVYEFNEIAAKNKLLPLTEQRLIITVPTKKLDELKLAYEDHLVIIPSTESKTNLEILCDFFDFFNLDIRLEDNIFEGTADSSKSNESIE</sequence>
<dbReference type="InterPro" id="IPR012337">
    <property type="entry name" value="RNaseH-like_sf"/>
</dbReference>
<dbReference type="OMA" id="CSNWANR"/>
<keyword evidence="3" id="KW-1185">Reference proteome</keyword>
<name>A0A8R1DS77_CAEJA</name>
<dbReference type="InterPro" id="IPR036397">
    <property type="entry name" value="RNaseH_sf"/>
</dbReference>
<dbReference type="GO" id="GO:0008408">
    <property type="term" value="F:3'-5' exonuclease activity"/>
    <property type="evidence" value="ECO:0007669"/>
    <property type="project" value="InterPro"/>
</dbReference>
<dbReference type="SMART" id="SM00474">
    <property type="entry name" value="35EXOc"/>
    <property type="match status" value="1"/>
</dbReference>
<protein>
    <submittedName>
        <fullName evidence="2">3'-5' exonuclease domain-containing protein</fullName>
    </submittedName>
</protein>
<evidence type="ECO:0000313" key="3">
    <source>
        <dbReference type="Proteomes" id="UP000005237"/>
    </source>
</evidence>
<accession>A0A8R1DS77</accession>
<dbReference type="PANTHER" id="PTHR47765:SF2">
    <property type="entry name" value="EXONUCLEASE MUT-7 HOMOLOG"/>
    <property type="match status" value="1"/>
</dbReference>
<reference evidence="2" key="2">
    <citation type="submission" date="2022-06" db="UniProtKB">
        <authorList>
            <consortium name="EnsemblMetazoa"/>
        </authorList>
    </citation>
    <scope>IDENTIFICATION</scope>
    <source>
        <strain evidence="2">DF5081</strain>
    </source>
</reference>
<feature type="domain" description="3'-5' exonuclease" evidence="1">
    <location>
        <begin position="420"/>
        <end position="624"/>
    </location>
</feature>
<dbReference type="Pfam" id="PF01612">
    <property type="entry name" value="DNA_pol_A_exo1"/>
    <property type="match status" value="1"/>
</dbReference>
<dbReference type="InterPro" id="IPR002562">
    <property type="entry name" value="3'-5'_exonuclease_dom"/>
</dbReference>
<dbReference type="Proteomes" id="UP000005237">
    <property type="component" value="Unassembled WGS sequence"/>
</dbReference>
<dbReference type="AlphaFoldDB" id="A0A8R1DS77"/>
<evidence type="ECO:0000259" key="1">
    <source>
        <dbReference type="SMART" id="SM00474"/>
    </source>
</evidence>
<dbReference type="GO" id="GO:0003676">
    <property type="term" value="F:nucleic acid binding"/>
    <property type="evidence" value="ECO:0007669"/>
    <property type="project" value="InterPro"/>
</dbReference>
<proteinExistence type="predicted"/>
<dbReference type="SUPFAM" id="SSF53098">
    <property type="entry name" value="Ribonuclease H-like"/>
    <property type="match status" value="1"/>
</dbReference>
<evidence type="ECO:0000313" key="2">
    <source>
        <dbReference type="EnsemblMetazoa" id="CJA10168.1"/>
    </source>
</evidence>
<reference evidence="3" key="1">
    <citation type="submission" date="2010-08" db="EMBL/GenBank/DDBJ databases">
        <authorList>
            <consortium name="Caenorhabditis japonica Sequencing Consortium"/>
            <person name="Wilson R.K."/>
        </authorList>
    </citation>
    <scope>NUCLEOTIDE SEQUENCE [LARGE SCALE GENOMIC DNA]</scope>
    <source>
        <strain evidence="3">DF5081</strain>
    </source>
</reference>
<dbReference type="InterPro" id="IPR052408">
    <property type="entry name" value="Exonuclease_MUT-7-like"/>
</dbReference>
<dbReference type="PANTHER" id="PTHR47765">
    <property type="entry name" value="3'-5' EXONUCLEASE DOMAIN-CONTAINING PROTEIN"/>
    <property type="match status" value="1"/>
</dbReference>
<dbReference type="GO" id="GO:0006139">
    <property type="term" value="P:nucleobase-containing compound metabolic process"/>
    <property type="evidence" value="ECO:0007669"/>
    <property type="project" value="InterPro"/>
</dbReference>
<organism evidence="2 3">
    <name type="scientific">Caenorhabditis japonica</name>
    <dbReference type="NCBI Taxonomy" id="281687"/>
    <lineage>
        <taxon>Eukaryota</taxon>
        <taxon>Metazoa</taxon>
        <taxon>Ecdysozoa</taxon>
        <taxon>Nematoda</taxon>
        <taxon>Chromadorea</taxon>
        <taxon>Rhabditida</taxon>
        <taxon>Rhabditina</taxon>
        <taxon>Rhabditomorpha</taxon>
        <taxon>Rhabditoidea</taxon>
        <taxon>Rhabditidae</taxon>
        <taxon>Peloderinae</taxon>
        <taxon>Caenorhabditis</taxon>
    </lineage>
</organism>
<dbReference type="Gene3D" id="3.30.420.10">
    <property type="entry name" value="Ribonuclease H-like superfamily/Ribonuclease H"/>
    <property type="match status" value="1"/>
</dbReference>
<dbReference type="EnsemblMetazoa" id="CJA10168.1">
    <property type="protein sequence ID" value="CJA10168.1"/>
    <property type="gene ID" value="WBGene00129372"/>
</dbReference>